<dbReference type="SUPFAM" id="SSF103473">
    <property type="entry name" value="MFS general substrate transporter"/>
    <property type="match status" value="1"/>
</dbReference>
<feature type="transmembrane region" description="Helical" evidence="7">
    <location>
        <begin position="276"/>
        <end position="302"/>
    </location>
</feature>
<evidence type="ECO:0000256" key="5">
    <source>
        <dbReference type="ARBA" id="ARBA00023136"/>
    </source>
</evidence>
<feature type="transmembrane region" description="Helical" evidence="7">
    <location>
        <begin position="221"/>
        <end position="245"/>
    </location>
</feature>
<feature type="transmembrane region" description="Helical" evidence="7">
    <location>
        <begin position="130"/>
        <end position="151"/>
    </location>
</feature>
<keyword evidence="10" id="KW-1185">Reference proteome</keyword>
<keyword evidence="2" id="KW-0813">Transport</keyword>
<feature type="transmembrane region" description="Helical" evidence="7">
    <location>
        <begin position="252"/>
        <end position="270"/>
    </location>
</feature>
<evidence type="ECO:0000256" key="3">
    <source>
        <dbReference type="ARBA" id="ARBA00022692"/>
    </source>
</evidence>
<accession>A0A5C5G6B9</accession>
<dbReference type="EMBL" id="SOZI01000007">
    <property type="protein sequence ID" value="TNY23894.1"/>
    <property type="molecule type" value="Genomic_DNA"/>
</dbReference>
<sequence>MAYLGTILGMLFFGYFVDRYGRKYGMLTSSCIMIVGSALCASAKGAGGSISGMFAALIVYRFITGIGIGGEYPSGSVASSEATAEDGISSRVQHMLFTLSTNTMIDVGFVVAAFVPLVLLWIFGESHLRAVWRLTFGLGIVPAVLVLLWRLRLPREPTRYRESSIRKNVPYRLIFKRYWRSFLGVSLAWFLYDFIVYPFGLFSSAIVNTITGGSDKLTTVFAWNVVINAFYLPGTIGGSLIVDVVKPKRQMIIFLCLQGITGFIMSGLYGRLIDHVAAFAVVYGIFLSFGEAGPGINLGLLASKQWPTAVRGQLYGLAAAIGKIGAYVGVWAFPAIIDAFPEGPKQTSGPFYVGSGLAFLSALIVLLLVPEIHADSMKRIDADFREYLIESGYDISQMGHNEDNASDELARDSSSLDHEKKPHHRVESFTATA</sequence>
<feature type="region of interest" description="Disordered" evidence="6">
    <location>
        <begin position="400"/>
        <end position="433"/>
    </location>
</feature>
<evidence type="ECO:0000256" key="7">
    <source>
        <dbReference type="SAM" id="Phobius"/>
    </source>
</evidence>
<dbReference type="AlphaFoldDB" id="A0A5C5G6B9"/>
<dbReference type="PANTHER" id="PTHR23508:SF10">
    <property type="entry name" value="CARBOXYLIC ACID TRANSPORTER PROTEIN HOMOLOG"/>
    <property type="match status" value="1"/>
</dbReference>
<keyword evidence="3 7" id="KW-0812">Transmembrane</keyword>
<organism evidence="9 10">
    <name type="scientific">Rhodotorula diobovata</name>
    <dbReference type="NCBI Taxonomy" id="5288"/>
    <lineage>
        <taxon>Eukaryota</taxon>
        <taxon>Fungi</taxon>
        <taxon>Dikarya</taxon>
        <taxon>Basidiomycota</taxon>
        <taxon>Pucciniomycotina</taxon>
        <taxon>Microbotryomycetes</taxon>
        <taxon>Sporidiobolales</taxon>
        <taxon>Sporidiobolaceae</taxon>
        <taxon>Rhodotorula</taxon>
    </lineage>
</organism>
<reference evidence="9 10" key="1">
    <citation type="submission" date="2019-03" db="EMBL/GenBank/DDBJ databases">
        <title>Rhodosporidium diobovatum UCD-FST 08-225 genome sequencing, assembly, and annotation.</title>
        <authorList>
            <person name="Fakankun I.U."/>
            <person name="Fristensky B."/>
            <person name="Levin D.B."/>
        </authorList>
    </citation>
    <scope>NUCLEOTIDE SEQUENCE [LARGE SCALE GENOMIC DNA]</scope>
    <source>
        <strain evidence="9 10">UCD-FST 08-225</strain>
    </source>
</reference>
<dbReference type="GO" id="GO:0046943">
    <property type="term" value="F:carboxylic acid transmembrane transporter activity"/>
    <property type="evidence" value="ECO:0007669"/>
    <property type="project" value="TreeGrafter"/>
</dbReference>
<evidence type="ECO:0000256" key="1">
    <source>
        <dbReference type="ARBA" id="ARBA00004141"/>
    </source>
</evidence>
<dbReference type="Proteomes" id="UP000311382">
    <property type="component" value="Unassembled WGS sequence"/>
</dbReference>
<dbReference type="InterPro" id="IPR005828">
    <property type="entry name" value="MFS_sugar_transport-like"/>
</dbReference>
<dbReference type="Pfam" id="PF00083">
    <property type="entry name" value="Sugar_tr"/>
    <property type="match status" value="2"/>
</dbReference>
<dbReference type="STRING" id="5288.A0A5C5G6B9"/>
<dbReference type="InterPro" id="IPR020846">
    <property type="entry name" value="MFS_dom"/>
</dbReference>
<dbReference type="FunFam" id="1.20.1250.20:FF:000140">
    <property type="entry name" value="Putative MFS phospholipid transporter"/>
    <property type="match status" value="1"/>
</dbReference>
<dbReference type="InterPro" id="IPR036259">
    <property type="entry name" value="MFS_trans_sf"/>
</dbReference>
<evidence type="ECO:0000313" key="9">
    <source>
        <dbReference type="EMBL" id="TNY23894.1"/>
    </source>
</evidence>
<evidence type="ECO:0000256" key="4">
    <source>
        <dbReference type="ARBA" id="ARBA00022989"/>
    </source>
</evidence>
<dbReference type="PROSITE" id="PS50850">
    <property type="entry name" value="MFS"/>
    <property type="match status" value="1"/>
</dbReference>
<keyword evidence="4 7" id="KW-1133">Transmembrane helix</keyword>
<evidence type="ECO:0000256" key="6">
    <source>
        <dbReference type="SAM" id="MobiDB-lite"/>
    </source>
</evidence>
<feature type="transmembrane region" description="Helical" evidence="7">
    <location>
        <begin position="349"/>
        <end position="369"/>
    </location>
</feature>
<comment type="caution">
    <text evidence="9">The sequence shown here is derived from an EMBL/GenBank/DDBJ whole genome shotgun (WGS) entry which is preliminary data.</text>
</comment>
<name>A0A5C5G6B9_9BASI</name>
<dbReference type="Gene3D" id="1.20.1250.20">
    <property type="entry name" value="MFS general substrate transporter like domains"/>
    <property type="match status" value="1"/>
</dbReference>
<gene>
    <name evidence="9" type="ORF">DMC30DRAFT_413804</name>
</gene>
<feature type="transmembrane region" description="Helical" evidence="7">
    <location>
        <begin position="104"/>
        <end position="124"/>
    </location>
</feature>
<feature type="domain" description="Major facilitator superfamily (MFS) profile" evidence="8">
    <location>
        <begin position="1"/>
        <end position="373"/>
    </location>
</feature>
<evidence type="ECO:0000256" key="2">
    <source>
        <dbReference type="ARBA" id="ARBA00022448"/>
    </source>
</evidence>
<proteinExistence type="predicted"/>
<feature type="transmembrane region" description="Helical" evidence="7">
    <location>
        <begin position="24"/>
        <end position="43"/>
    </location>
</feature>
<comment type="subcellular location">
    <subcellularLocation>
        <location evidence="1">Membrane</location>
        <topology evidence="1">Multi-pass membrane protein</topology>
    </subcellularLocation>
</comment>
<feature type="compositionally biased region" description="Basic and acidic residues" evidence="6">
    <location>
        <begin position="400"/>
        <end position="420"/>
    </location>
</feature>
<evidence type="ECO:0000259" key="8">
    <source>
        <dbReference type="PROSITE" id="PS50850"/>
    </source>
</evidence>
<keyword evidence="5 7" id="KW-0472">Membrane</keyword>
<dbReference type="OrthoDB" id="2261376at2759"/>
<evidence type="ECO:0000313" key="10">
    <source>
        <dbReference type="Proteomes" id="UP000311382"/>
    </source>
</evidence>
<dbReference type="PANTHER" id="PTHR23508">
    <property type="entry name" value="CARBOXYLIC ACID TRANSPORTER PROTEIN HOMOLOG"/>
    <property type="match status" value="1"/>
</dbReference>
<feature type="transmembrane region" description="Helical" evidence="7">
    <location>
        <begin position="182"/>
        <end position="201"/>
    </location>
</feature>
<dbReference type="GO" id="GO:0005886">
    <property type="term" value="C:plasma membrane"/>
    <property type="evidence" value="ECO:0007669"/>
    <property type="project" value="TreeGrafter"/>
</dbReference>
<feature type="transmembrane region" description="Helical" evidence="7">
    <location>
        <begin position="314"/>
        <end position="337"/>
    </location>
</feature>
<protein>
    <submittedName>
        <fullName evidence="9">Metabolite transporter</fullName>
    </submittedName>
</protein>